<dbReference type="EC" id="2.7.7.19" evidence="2"/>
<evidence type="ECO:0000259" key="6">
    <source>
        <dbReference type="Pfam" id="PF03828"/>
    </source>
</evidence>
<comment type="similarity">
    <text evidence="1">Belongs to the DNA polymerase type-B-like family.</text>
</comment>
<dbReference type="GO" id="GO:0031123">
    <property type="term" value="P:RNA 3'-end processing"/>
    <property type="evidence" value="ECO:0007669"/>
    <property type="project" value="TreeGrafter"/>
</dbReference>
<evidence type="ECO:0000256" key="3">
    <source>
        <dbReference type="ARBA" id="ARBA00022723"/>
    </source>
</evidence>
<dbReference type="InterPro" id="IPR054708">
    <property type="entry name" value="MTPAP-like_central"/>
</dbReference>
<dbReference type="InterPro" id="IPR045862">
    <property type="entry name" value="Trf4-like"/>
</dbReference>
<dbReference type="GO" id="GO:0003729">
    <property type="term" value="F:mRNA binding"/>
    <property type="evidence" value="ECO:0007669"/>
    <property type="project" value="TreeGrafter"/>
</dbReference>
<name>A0A1V6PPV3_PENDC</name>
<evidence type="ECO:0000259" key="7">
    <source>
        <dbReference type="Pfam" id="PF22600"/>
    </source>
</evidence>
<dbReference type="OMA" id="IPEHHLG"/>
<feature type="compositionally biased region" description="Basic residues" evidence="5">
    <location>
        <begin position="593"/>
        <end position="603"/>
    </location>
</feature>
<evidence type="ECO:0000313" key="8">
    <source>
        <dbReference type="EMBL" id="OQD78712.1"/>
    </source>
</evidence>
<dbReference type="GO" id="GO:0031499">
    <property type="term" value="C:TRAMP complex"/>
    <property type="evidence" value="ECO:0007669"/>
    <property type="project" value="TreeGrafter"/>
</dbReference>
<feature type="region of interest" description="Disordered" evidence="5">
    <location>
        <begin position="1"/>
        <end position="135"/>
    </location>
</feature>
<reference evidence="9" key="1">
    <citation type="journal article" date="2017" name="Nat. Microbiol.">
        <title>Global analysis of biosynthetic gene clusters reveals vast potential of secondary metabolite production in Penicillium species.</title>
        <authorList>
            <person name="Nielsen J.C."/>
            <person name="Grijseels S."/>
            <person name="Prigent S."/>
            <person name="Ji B."/>
            <person name="Dainat J."/>
            <person name="Nielsen K.F."/>
            <person name="Frisvad J.C."/>
            <person name="Workman M."/>
            <person name="Nielsen J."/>
        </authorList>
    </citation>
    <scope>NUCLEOTIDE SEQUENCE [LARGE SCALE GENOMIC DNA]</scope>
    <source>
        <strain evidence="9">IBT 11843</strain>
    </source>
</reference>
<feature type="domain" description="Poly(A) RNA polymerase mitochondrial-like central palm" evidence="7">
    <location>
        <begin position="259"/>
        <end position="394"/>
    </location>
</feature>
<dbReference type="InterPro" id="IPR002058">
    <property type="entry name" value="PAP_assoc"/>
</dbReference>
<evidence type="ECO:0000256" key="2">
    <source>
        <dbReference type="ARBA" id="ARBA00012388"/>
    </source>
</evidence>
<evidence type="ECO:0000256" key="5">
    <source>
        <dbReference type="SAM" id="MobiDB-lite"/>
    </source>
</evidence>
<dbReference type="Proteomes" id="UP000191522">
    <property type="component" value="Unassembled WGS sequence"/>
</dbReference>
<dbReference type="AlphaFoldDB" id="A0A1V6PPV3"/>
<evidence type="ECO:0000313" key="9">
    <source>
        <dbReference type="Proteomes" id="UP000191522"/>
    </source>
</evidence>
<organism evidence="8 9">
    <name type="scientific">Penicillium decumbens</name>
    <dbReference type="NCBI Taxonomy" id="69771"/>
    <lineage>
        <taxon>Eukaryota</taxon>
        <taxon>Fungi</taxon>
        <taxon>Dikarya</taxon>
        <taxon>Ascomycota</taxon>
        <taxon>Pezizomycotina</taxon>
        <taxon>Eurotiomycetes</taxon>
        <taxon>Eurotiomycetidae</taxon>
        <taxon>Eurotiales</taxon>
        <taxon>Aspergillaceae</taxon>
        <taxon>Penicillium</taxon>
    </lineage>
</organism>
<feature type="domain" description="PAP-associated" evidence="6">
    <location>
        <begin position="451"/>
        <end position="502"/>
    </location>
</feature>
<keyword evidence="3" id="KW-0479">Metal-binding</keyword>
<protein>
    <recommendedName>
        <fullName evidence="2">polynucleotide adenylyltransferase</fullName>
        <ecNumber evidence="2">2.7.7.19</ecNumber>
    </recommendedName>
</protein>
<dbReference type="SUPFAM" id="SSF81301">
    <property type="entry name" value="Nucleotidyltransferase"/>
    <property type="match status" value="1"/>
</dbReference>
<dbReference type="Pfam" id="PF22600">
    <property type="entry name" value="MTPAP-like_central"/>
    <property type="match status" value="1"/>
</dbReference>
<comment type="caution">
    <text evidence="8">The sequence shown here is derived from an EMBL/GenBank/DDBJ whole genome shotgun (WGS) entry which is preliminary data.</text>
</comment>
<dbReference type="OrthoDB" id="273917at2759"/>
<dbReference type="Gene3D" id="1.10.1410.10">
    <property type="match status" value="1"/>
</dbReference>
<evidence type="ECO:0000256" key="4">
    <source>
        <dbReference type="ARBA" id="ARBA00022842"/>
    </source>
</evidence>
<dbReference type="GO" id="GO:1990817">
    <property type="term" value="F:poly(A) RNA polymerase activity"/>
    <property type="evidence" value="ECO:0007669"/>
    <property type="project" value="UniProtKB-EC"/>
</dbReference>
<keyword evidence="9" id="KW-1185">Reference proteome</keyword>
<dbReference type="PANTHER" id="PTHR23092:SF15">
    <property type="entry name" value="INACTIVE NON-CANONICAL POLY(A) RNA POLYMERASE PROTEIN TRF4-2-RELATED"/>
    <property type="match status" value="1"/>
</dbReference>
<dbReference type="EMBL" id="MDYL01000001">
    <property type="protein sequence ID" value="OQD78712.1"/>
    <property type="molecule type" value="Genomic_DNA"/>
</dbReference>
<dbReference type="Pfam" id="PF03828">
    <property type="entry name" value="PAP_assoc"/>
    <property type="match status" value="1"/>
</dbReference>
<accession>A0A1V6PPV3</accession>
<dbReference type="GO" id="GO:0005730">
    <property type="term" value="C:nucleolus"/>
    <property type="evidence" value="ECO:0007669"/>
    <property type="project" value="TreeGrafter"/>
</dbReference>
<proteinExistence type="inferred from homology"/>
<dbReference type="CDD" id="cd05402">
    <property type="entry name" value="NT_PAP_TUTase"/>
    <property type="match status" value="1"/>
</dbReference>
<dbReference type="STRING" id="69771.A0A1V6PPV3"/>
<dbReference type="PANTHER" id="PTHR23092">
    <property type="entry name" value="POLY(A) RNA POLYMERASE"/>
    <property type="match status" value="1"/>
</dbReference>
<feature type="compositionally biased region" description="Basic and acidic residues" evidence="5">
    <location>
        <begin position="580"/>
        <end position="592"/>
    </location>
</feature>
<dbReference type="GO" id="GO:0010605">
    <property type="term" value="P:negative regulation of macromolecule metabolic process"/>
    <property type="evidence" value="ECO:0007669"/>
    <property type="project" value="UniProtKB-ARBA"/>
</dbReference>
<feature type="region of interest" description="Disordered" evidence="5">
    <location>
        <begin position="169"/>
        <end position="218"/>
    </location>
</feature>
<evidence type="ECO:0000256" key="1">
    <source>
        <dbReference type="ARBA" id="ARBA00008593"/>
    </source>
</evidence>
<keyword evidence="4" id="KW-0460">Magnesium</keyword>
<dbReference type="Gene3D" id="3.30.460.10">
    <property type="entry name" value="Beta Polymerase, domain 2"/>
    <property type="match status" value="1"/>
</dbReference>
<feature type="region of interest" description="Disordered" evidence="5">
    <location>
        <begin position="572"/>
        <end position="603"/>
    </location>
</feature>
<dbReference type="SUPFAM" id="SSF81631">
    <property type="entry name" value="PAP/OAS1 substrate-binding domain"/>
    <property type="match status" value="1"/>
</dbReference>
<gene>
    <name evidence="8" type="ORF">PENDEC_c001G00220</name>
</gene>
<sequence length="603" mass="68327">MPPFEFRGNGPPKRGAPRDQRRREFTFRYPKPKTSERPLLQGQREGTPELLTTESADKPAPKFASLGDLSDSEEAEMDLSEESEDEDSRPRKRRAIASETKESAPPPPPPAPKWSNPDPYTSLPPPDESQHKRVDVVKLIRKAKLQHGLGESKEKDAVADNVDFISLGPAPELPIEAQAPENAPKGPRSMENKPPAVSSLKRTRDDESKGVSFKTGKPRARFMDDGSIVYQWKALSGQNDTPWMADSYPINPSQKLHCEVLDFFNWVKPHEYEQIVRQDLVDRIEKGFKQRYGNVSVKPFGSFASGMYLPTADIDLVLLSKVYMSGGRKQFGERKGQIYAFSAFLKSMEIAVPGSIETIAHARVPILKFIDKLTGLRVDLSFDNDSGIIANQTFQEWKLQYPIMPIIVSVIKQFLLLRGLNEVPTGGLGGFSITCLVTSLLQHMPSSKQGNVGLVLMEFFDFYGFLMDWERVGLRMEPPGYYHKAFGDNDRLSIIDPNNPSNDISGGTKEIRLIFRAFRDAYDSLNRRMHEVALSNEPKSILQSIIAANYDEYIEQRFQLRYVYENSEQFAQYRSPSAERPPERPAERPADRPHRKPRAPRRK</sequence>
<dbReference type="InterPro" id="IPR043519">
    <property type="entry name" value="NT_sf"/>
</dbReference>
<dbReference type="GO" id="GO:0043634">
    <property type="term" value="P:polyadenylation-dependent ncRNA catabolic process"/>
    <property type="evidence" value="ECO:0007669"/>
    <property type="project" value="TreeGrafter"/>
</dbReference>
<feature type="compositionally biased region" description="Acidic residues" evidence="5">
    <location>
        <begin position="70"/>
        <end position="87"/>
    </location>
</feature>
<feature type="compositionally biased region" description="Basic and acidic residues" evidence="5">
    <location>
        <begin position="16"/>
        <end position="26"/>
    </location>
</feature>
<dbReference type="GO" id="GO:0046872">
    <property type="term" value="F:metal ion binding"/>
    <property type="evidence" value="ECO:0007669"/>
    <property type="project" value="UniProtKB-KW"/>
</dbReference>
<dbReference type="FunFam" id="3.30.460.10:FF:000031">
    <property type="entry name" value="Topoisomerase family protein Trf4"/>
    <property type="match status" value="1"/>
</dbReference>